<reference evidence="2" key="1">
    <citation type="submission" date="2018-09" db="EMBL/GenBank/DDBJ databases">
        <authorList>
            <person name="Tuo L."/>
        </authorList>
    </citation>
    <scope>NUCLEOTIDE SEQUENCE [LARGE SCALE GENOMIC DNA]</scope>
    <source>
        <strain evidence="2">M2BS4Y-1</strain>
    </source>
</reference>
<gene>
    <name evidence="1" type="ORF">D3218_11880</name>
</gene>
<organism evidence="1 2">
    <name type="scientific">Aureimonas flava</name>
    <dbReference type="NCBI Taxonomy" id="2320271"/>
    <lineage>
        <taxon>Bacteria</taxon>
        <taxon>Pseudomonadati</taxon>
        <taxon>Pseudomonadota</taxon>
        <taxon>Alphaproteobacteria</taxon>
        <taxon>Hyphomicrobiales</taxon>
        <taxon>Aurantimonadaceae</taxon>
        <taxon>Aureimonas</taxon>
    </lineage>
</organism>
<comment type="caution">
    <text evidence="1">The sequence shown here is derived from an EMBL/GenBank/DDBJ whole genome shotgun (WGS) entry which is preliminary data.</text>
</comment>
<accession>A0A3A1WQF3</accession>
<evidence type="ECO:0008006" key="3">
    <source>
        <dbReference type="Google" id="ProtNLM"/>
    </source>
</evidence>
<evidence type="ECO:0000313" key="1">
    <source>
        <dbReference type="EMBL" id="RIX99997.1"/>
    </source>
</evidence>
<keyword evidence="2" id="KW-1185">Reference proteome</keyword>
<name>A0A3A1WQF3_9HYPH</name>
<dbReference type="EMBL" id="QYRN01000006">
    <property type="protein sequence ID" value="RIX99997.1"/>
    <property type="molecule type" value="Genomic_DNA"/>
</dbReference>
<protein>
    <recommendedName>
        <fullName evidence="3">Lipoprotein</fullName>
    </recommendedName>
</protein>
<dbReference type="Proteomes" id="UP000265750">
    <property type="component" value="Unassembled WGS sequence"/>
</dbReference>
<evidence type="ECO:0000313" key="2">
    <source>
        <dbReference type="Proteomes" id="UP000265750"/>
    </source>
</evidence>
<proteinExistence type="predicted"/>
<sequence>MDDGMPGGMTKPAFAICLGLVAALALSGCGRKTVPVAKLPDGQVSRAVVPDATGTARLPKVAPLATDRSVLPTEVTTNPNAEKKRFLLDGLLN</sequence>
<dbReference type="AlphaFoldDB" id="A0A3A1WQF3"/>